<evidence type="ECO:0000313" key="1">
    <source>
        <dbReference type="EMBL" id="MDB7933830.1"/>
    </source>
</evidence>
<reference evidence="1" key="1">
    <citation type="submission" date="2023-01" db="EMBL/GenBank/DDBJ databases">
        <title>Human gut microbiome strain richness.</title>
        <authorList>
            <person name="Chen-Liaw A."/>
        </authorList>
    </citation>
    <scope>NUCLEOTIDE SEQUENCE</scope>
    <source>
        <strain evidence="1">1001287st1_F4_1001285I_161205</strain>
    </source>
</reference>
<dbReference type="EMBL" id="JAQLWV010000017">
    <property type="protein sequence ID" value="MDB7933830.1"/>
    <property type="molecule type" value="Genomic_DNA"/>
</dbReference>
<protein>
    <recommendedName>
        <fullName evidence="3">Transposase</fullName>
    </recommendedName>
</protein>
<evidence type="ECO:0008006" key="3">
    <source>
        <dbReference type="Google" id="ProtNLM"/>
    </source>
</evidence>
<dbReference type="Proteomes" id="UP001211173">
    <property type="component" value="Unassembled WGS sequence"/>
</dbReference>
<organism evidence="1 2">
    <name type="scientific">Flavonifractor plautii</name>
    <name type="common">Fusobacterium plautii</name>
    <dbReference type="NCBI Taxonomy" id="292800"/>
    <lineage>
        <taxon>Bacteria</taxon>
        <taxon>Bacillati</taxon>
        <taxon>Bacillota</taxon>
        <taxon>Clostridia</taxon>
        <taxon>Eubacteriales</taxon>
        <taxon>Oscillospiraceae</taxon>
        <taxon>Flavonifractor</taxon>
    </lineage>
</organism>
<gene>
    <name evidence="1" type="ORF">PNE06_12180</name>
</gene>
<comment type="caution">
    <text evidence="1">The sequence shown here is derived from an EMBL/GenBank/DDBJ whole genome shotgun (WGS) entry which is preliminary data.</text>
</comment>
<dbReference type="AlphaFoldDB" id="A0AAW6CKA8"/>
<sequence length="98" mass="11456">MKKTSLKELRSFSKAELIRYVQYVEGEPLRAHHTAARTYIYELRLERVNKRYDAAVEKLSSLTQGDKTLQGLVEWTKAHETVSRCIAELERLEKLLYG</sequence>
<accession>A0AAW6CKA8</accession>
<evidence type="ECO:0000313" key="2">
    <source>
        <dbReference type="Proteomes" id="UP001211173"/>
    </source>
</evidence>
<name>A0AAW6CKA8_FLAPL</name>
<proteinExistence type="predicted"/>
<dbReference type="RefSeq" id="WP_195384195.1">
    <property type="nucleotide sequence ID" value="NZ_BAABXT010000001.1"/>
</dbReference>